<evidence type="ECO:0000256" key="11">
    <source>
        <dbReference type="PIRNR" id="PIRNR001563"/>
    </source>
</evidence>
<comment type="caution">
    <text evidence="14">The sequence shown here is derived from an EMBL/GenBank/DDBJ whole genome shotgun (WGS) entry which is preliminary data.</text>
</comment>
<dbReference type="AlphaFoldDB" id="A0A4Q1RI63"/>
<organism evidence="14 15">
    <name type="scientific">Blautia faecicola</name>
    <dbReference type="NCBI Taxonomy" id="2509240"/>
    <lineage>
        <taxon>Bacteria</taxon>
        <taxon>Bacillati</taxon>
        <taxon>Bacillota</taxon>
        <taxon>Clostridia</taxon>
        <taxon>Lachnospirales</taxon>
        <taxon>Lachnospiraceae</taxon>
        <taxon>Blautia</taxon>
    </lineage>
</organism>
<evidence type="ECO:0000256" key="8">
    <source>
        <dbReference type="ARBA" id="ARBA00022842"/>
    </source>
</evidence>
<evidence type="ECO:0000256" key="5">
    <source>
        <dbReference type="ARBA" id="ARBA00022723"/>
    </source>
</evidence>
<evidence type="ECO:0000256" key="4">
    <source>
        <dbReference type="ARBA" id="ARBA00022598"/>
    </source>
</evidence>
<evidence type="ECO:0000256" key="9">
    <source>
        <dbReference type="ARBA" id="ARBA00030592"/>
    </source>
</evidence>
<dbReference type="PIRSF" id="PIRSF001563">
    <property type="entry name" value="Folylpolyglu_synth"/>
    <property type="match status" value="1"/>
</dbReference>
<dbReference type="GO" id="GO:0046872">
    <property type="term" value="F:metal ion binding"/>
    <property type="evidence" value="ECO:0007669"/>
    <property type="project" value="UniProtKB-KW"/>
</dbReference>
<dbReference type="PROSITE" id="PS01012">
    <property type="entry name" value="FOLYLPOLYGLU_SYNT_2"/>
    <property type="match status" value="1"/>
</dbReference>
<keyword evidence="8" id="KW-0460">Magnesium</keyword>
<accession>A0A4Q1RI63</accession>
<keyword evidence="5" id="KW-0479">Metal-binding</keyword>
<dbReference type="InterPro" id="IPR013221">
    <property type="entry name" value="Mur_ligase_cen"/>
</dbReference>
<dbReference type="PANTHER" id="PTHR11136">
    <property type="entry name" value="FOLYLPOLYGLUTAMATE SYNTHASE-RELATED"/>
    <property type="match status" value="1"/>
</dbReference>
<comment type="catalytic activity">
    <reaction evidence="10">
        <text>(6S)-5,6,7,8-tetrahydrofolyl-(gamma-L-Glu)(n) + L-glutamate + ATP = (6S)-5,6,7,8-tetrahydrofolyl-(gamma-L-Glu)(n+1) + ADP + phosphate + H(+)</text>
        <dbReference type="Rhea" id="RHEA:10580"/>
        <dbReference type="Rhea" id="RHEA-COMP:14738"/>
        <dbReference type="Rhea" id="RHEA-COMP:14740"/>
        <dbReference type="ChEBI" id="CHEBI:15378"/>
        <dbReference type="ChEBI" id="CHEBI:29985"/>
        <dbReference type="ChEBI" id="CHEBI:30616"/>
        <dbReference type="ChEBI" id="CHEBI:43474"/>
        <dbReference type="ChEBI" id="CHEBI:141005"/>
        <dbReference type="ChEBI" id="CHEBI:456216"/>
        <dbReference type="EC" id="6.3.2.17"/>
    </reaction>
</comment>
<dbReference type="SUPFAM" id="SSF53244">
    <property type="entry name" value="MurD-like peptide ligases, peptide-binding domain"/>
    <property type="match status" value="1"/>
</dbReference>
<dbReference type="InterPro" id="IPR018109">
    <property type="entry name" value="Folylpolyglutamate_synth_CS"/>
</dbReference>
<feature type="domain" description="Mur ligase C-terminal" evidence="12">
    <location>
        <begin position="292"/>
        <end position="414"/>
    </location>
</feature>
<dbReference type="GO" id="GO:0005524">
    <property type="term" value="F:ATP binding"/>
    <property type="evidence" value="ECO:0007669"/>
    <property type="project" value="UniProtKB-KW"/>
</dbReference>
<comment type="cofactor">
    <cofactor evidence="1">
        <name>Mg(2+)</name>
        <dbReference type="ChEBI" id="CHEBI:18420"/>
    </cofactor>
</comment>
<sequence length="429" mass="47854">MDYIKARTYIDESHRFGGEMGLEAITCLLEKLGNPQDDLQFLHIAGTNGKGSVGAYLAAVLQEAGYRIGRFISPTLYEYRERIQINGGYITEEAFGRLMDPVVKAIGELKAEQKPLPSPFEIETALSFLYYKEKQCDFVLLECGMGGKTDATNVIRNTKLAVITSISMDHMEYLGDTLGAIAGQKAGIIKPGSRVVTCRQEKEAMDVIEQVCKEQGCPLYVGEKTQAELVTADLDHMVFTYREETYMIHLAGSHQLENAVLALAGIRALQDAGYRISFEQIRNGMEKARWNGRFTILRKNPYLVVDGAHNPDAAKKLQESLRMYFPDREFVFLMGVFRDKQYDAIAKRMAPMAKEIVAMETPDNPRALPAEELGEVLKKYQSPEHVHVAGSLEEALQLGEELAKKEDVIVAFGSLSFIGDLTKLSEKMG</sequence>
<dbReference type="EMBL" id="SDKC01000001">
    <property type="protein sequence ID" value="RXS75318.1"/>
    <property type="molecule type" value="Genomic_DNA"/>
</dbReference>
<evidence type="ECO:0000313" key="15">
    <source>
        <dbReference type="Proteomes" id="UP000290106"/>
    </source>
</evidence>
<dbReference type="PANTHER" id="PTHR11136:SF0">
    <property type="entry name" value="DIHYDROFOLATE SYNTHETASE-RELATED"/>
    <property type="match status" value="1"/>
</dbReference>
<evidence type="ECO:0000313" key="14">
    <source>
        <dbReference type="EMBL" id="RXS75318.1"/>
    </source>
</evidence>
<feature type="domain" description="Mur ligase central" evidence="13">
    <location>
        <begin position="44"/>
        <end position="264"/>
    </location>
</feature>
<proteinExistence type="inferred from homology"/>
<dbReference type="EC" id="6.3.2.17" evidence="3"/>
<dbReference type="OrthoDB" id="9809356at2"/>
<dbReference type="FunFam" id="3.40.1190.10:FF:000011">
    <property type="entry name" value="Folylpolyglutamate synthase/dihydrofolate synthase"/>
    <property type="match status" value="1"/>
</dbReference>
<dbReference type="GO" id="GO:0005737">
    <property type="term" value="C:cytoplasm"/>
    <property type="evidence" value="ECO:0007669"/>
    <property type="project" value="TreeGrafter"/>
</dbReference>
<evidence type="ECO:0000259" key="12">
    <source>
        <dbReference type="Pfam" id="PF02875"/>
    </source>
</evidence>
<name>A0A4Q1RI63_9FIRM</name>
<dbReference type="RefSeq" id="WP_129257800.1">
    <property type="nucleotide sequence ID" value="NZ_SDKC01000001.1"/>
</dbReference>
<evidence type="ECO:0000256" key="7">
    <source>
        <dbReference type="ARBA" id="ARBA00022840"/>
    </source>
</evidence>
<keyword evidence="6 11" id="KW-0547">Nucleotide-binding</keyword>
<keyword evidence="7 11" id="KW-0067">ATP-binding</keyword>
<dbReference type="InterPro" id="IPR036615">
    <property type="entry name" value="Mur_ligase_C_dom_sf"/>
</dbReference>
<evidence type="ECO:0000256" key="6">
    <source>
        <dbReference type="ARBA" id="ARBA00022741"/>
    </source>
</evidence>
<dbReference type="Gene3D" id="3.40.1190.10">
    <property type="entry name" value="Mur-like, catalytic domain"/>
    <property type="match status" value="1"/>
</dbReference>
<dbReference type="Proteomes" id="UP000290106">
    <property type="component" value="Unassembled WGS sequence"/>
</dbReference>
<dbReference type="NCBIfam" id="TIGR01499">
    <property type="entry name" value="folC"/>
    <property type="match status" value="1"/>
</dbReference>
<keyword evidence="4 11" id="KW-0436">Ligase</keyword>
<dbReference type="GO" id="GO:0008841">
    <property type="term" value="F:dihydrofolate synthase activity"/>
    <property type="evidence" value="ECO:0007669"/>
    <property type="project" value="TreeGrafter"/>
</dbReference>
<keyword evidence="15" id="KW-1185">Reference proteome</keyword>
<dbReference type="Pfam" id="PF02875">
    <property type="entry name" value="Mur_ligase_C"/>
    <property type="match status" value="1"/>
</dbReference>
<protein>
    <recommendedName>
        <fullName evidence="3">tetrahydrofolate synthase</fullName>
        <ecNumber evidence="3">6.3.2.17</ecNumber>
    </recommendedName>
    <alternativeName>
        <fullName evidence="9">Tetrahydrofolylpolyglutamate synthase</fullName>
    </alternativeName>
</protein>
<evidence type="ECO:0000256" key="2">
    <source>
        <dbReference type="ARBA" id="ARBA00008276"/>
    </source>
</evidence>
<dbReference type="InterPro" id="IPR004101">
    <property type="entry name" value="Mur_ligase_C"/>
</dbReference>
<dbReference type="Pfam" id="PF08245">
    <property type="entry name" value="Mur_ligase_M"/>
    <property type="match status" value="1"/>
</dbReference>
<dbReference type="InterPro" id="IPR001645">
    <property type="entry name" value="Folylpolyglutamate_synth"/>
</dbReference>
<evidence type="ECO:0000259" key="13">
    <source>
        <dbReference type="Pfam" id="PF08245"/>
    </source>
</evidence>
<evidence type="ECO:0000256" key="3">
    <source>
        <dbReference type="ARBA" id="ARBA00013025"/>
    </source>
</evidence>
<dbReference type="Gene3D" id="3.90.190.20">
    <property type="entry name" value="Mur ligase, C-terminal domain"/>
    <property type="match status" value="1"/>
</dbReference>
<comment type="similarity">
    <text evidence="2 11">Belongs to the folylpolyglutamate synthase family.</text>
</comment>
<dbReference type="GO" id="GO:0004326">
    <property type="term" value="F:tetrahydrofolylpolyglutamate synthase activity"/>
    <property type="evidence" value="ECO:0007669"/>
    <property type="project" value="UniProtKB-EC"/>
</dbReference>
<dbReference type="SUPFAM" id="SSF53623">
    <property type="entry name" value="MurD-like peptide ligases, catalytic domain"/>
    <property type="match status" value="1"/>
</dbReference>
<reference evidence="14 15" key="1">
    <citation type="submission" date="2019-01" db="EMBL/GenBank/DDBJ databases">
        <title>Blautia sp. nov. KGMB01111 isolated human feces.</title>
        <authorList>
            <person name="Park J.-E."/>
            <person name="Kim J.-S."/>
            <person name="Park S.-H."/>
        </authorList>
    </citation>
    <scope>NUCLEOTIDE SEQUENCE [LARGE SCALE GENOMIC DNA]</scope>
    <source>
        <strain evidence="14 15">KGMB01111</strain>
    </source>
</reference>
<evidence type="ECO:0000256" key="10">
    <source>
        <dbReference type="ARBA" id="ARBA00047493"/>
    </source>
</evidence>
<evidence type="ECO:0000256" key="1">
    <source>
        <dbReference type="ARBA" id="ARBA00001946"/>
    </source>
</evidence>
<gene>
    <name evidence="14" type="ORF">ETP43_08865</name>
</gene>
<dbReference type="InterPro" id="IPR036565">
    <property type="entry name" value="Mur-like_cat_sf"/>
</dbReference>